<dbReference type="PANTHER" id="PTHR46558:SF4">
    <property type="entry name" value="DNA-BIDING PHAGE PROTEIN"/>
    <property type="match status" value="1"/>
</dbReference>
<accession>A0A0E4GB13</accession>
<gene>
    <name evidence="3" type="ORF">1385</name>
</gene>
<dbReference type="InterPro" id="IPR001387">
    <property type="entry name" value="Cro/C1-type_HTH"/>
</dbReference>
<keyword evidence="4" id="KW-1185">Reference proteome</keyword>
<dbReference type="Proteomes" id="UP000045545">
    <property type="component" value="Unassembled WGS sequence"/>
</dbReference>
<dbReference type="SMART" id="SM00530">
    <property type="entry name" value="HTH_XRE"/>
    <property type="match status" value="1"/>
</dbReference>
<name>A0A0E4GB13_9FIRM</name>
<dbReference type="AlphaFoldDB" id="A0A0E4GB13"/>
<sequence length="121" mass="14087">MNLRKLGEKIQTAREEKRMTQGQLADAIGCSQSALSNYEKGKRRIYLSQLEKLSEVLEKPLEYFVEGFGENTLEAYPISNTSQDSDLIRLINVIYNLNPNEREMVEDFIYFLQWKKQKGGF</sequence>
<organism evidence="3 4">
    <name type="scientific">Syntrophomonas zehnderi OL-4</name>
    <dbReference type="NCBI Taxonomy" id="690567"/>
    <lineage>
        <taxon>Bacteria</taxon>
        <taxon>Bacillati</taxon>
        <taxon>Bacillota</taxon>
        <taxon>Clostridia</taxon>
        <taxon>Eubacteriales</taxon>
        <taxon>Syntrophomonadaceae</taxon>
        <taxon>Syntrophomonas</taxon>
    </lineage>
</organism>
<dbReference type="InterPro" id="IPR010982">
    <property type="entry name" value="Lambda_DNA-bd_dom_sf"/>
</dbReference>
<evidence type="ECO:0000259" key="2">
    <source>
        <dbReference type="PROSITE" id="PS50943"/>
    </source>
</evidence>
<protein>
    <submittedName>
        <fullName evidence="3">Cro/C1-type helix-turn-helix domain</fullName>
    </submittedName>
</protein>
<dbReference type="Gene3D" id="1.10.260.40">
    <property type="entry name" value="lambda repressor-like DNA-binding domains"/>
    <property type="match status" value="1"/>
</dbReference>
<evidence type="ECO:0000313" key="3">
    <source>
        <dbReference type="EMBL" id="CFX52672.1"/>
    </source>
</evidence>
<dbReference type="EMBL" id="CGIH01000026">
    <property type="protein sequence ID" value="CFX52672.1"/>
    <property type="molecule type" value="Genomic_DNA"/>
</dbReference>
<dbReference type="CDD" id="cd00093">
    <property type="entry name" value="HTH_XRE"/>
    <property type="match status" value="1"/>
</dbReference>
<evidence type="ECO:0000256" key="1">
    <source>
        <dbReference type="ARBA" id="ARBA00023125"/>
    </source>
</evidence>
<reference evidence="3 4" key="1">
    <citation type="submission" date="2015-03" db="EMBL/GenBank/DDBJ databases">
        <authorList>
            <person name="Murphy D."/>
        </authorList>
    </citation>
    <scope>NUCLEOTIDE SEQUENCE [LARGE SCALE GENOMIC DNA]</scope>
    <source>
        <strain evidence="3 4">OL-4</strain>
    </source>
</reference>
<dbReference type="GO" id="GO:0003677">
    <property type="term" value="F:DNA binding"/>
    <property type="evidence" value="ECO:0007669"/>
    <property type="project" value="UniProtKB-KW"/>
</dbReference>
<dbReference type="PANTHER" id="PTHR46558">
    <property type="entry name" value="TRACRIPTIONAL REGULATORY PROTEIN-RELATED-RELATED"/>
    <property type="match status" value="1"/>
</dbReference>
<dbReference type="RefSeq" id="WP_052729648.1">
    <property type="nucleotide sequence ID" value="NZ_CGIH01000026.1"/>
</dbReference>
<keyword evidence="1" id="KW-0238">DNA-binding</keyword>
<dbReference type="PROSITE" id="PS50943">
    <property type="entry name" value="HTH_CROC1"/>
    <property type="match status" value="1"/>
</dbReference>
<dbReference type="STRING" id="690567.1385"/>
<dbReference type="Pfam" id="PF01381">
    <property type="entry name" value="HTH_3"/>
    <property type="match status" value="1"/>
</dbReference>
<dbReference type="SUPFAM" id="SSF47413">
    <property type="entry name" value="lambda repressor-like DNA-binding domains"/>
    <property type="match status" value="1"/>
</dbReference>
<feature type="domain" description="HTH cro/C1-type" evidence="2">
    <location>
        <begin position="10"/>
        <end position="64"/>
    </location>
</feature>
<evidence type="ECO:0000313" key="4">
    <source>
        <dbReference type="Proteomes" id="UP000045545"/>
    </source>
</evidence>
<proteinExistence type="predicted"/>